<dbReference type="Gene3D" id="1.25.40.10">
    <property type="entry name" value="Tetratricopeptide repeat domain"/>
    <property type="match status" value="1"/>
</dbReference>
<keyword evidence="2" id="KW-0812">Transmembrane</keyword>
<dbReference type="OrthoDB" id="5503401at2"/>
<dbReference type="NCBIfam" id="TIGR01352">
    <property type="entry name" value="tonB_Cterm"/>
    <property type="match status" value="1"/>
</dbReference>
<evidence type="ECO:0000313" key="10">
    <source>
        <dbReference type="Proteomes" id="UP000321514"/>
    </source>
</evidence>
<organism evidence="7 10">
    <name type="scientific">Myxococcus fulvus</name>
    <dbReference type="NCBI Taxonomy" id="33"/>
    <lineage>
        <taxon>Bacteria</taxon>
        <taxon>Pseudomonadati</taxon>
        <taxon>Myxococcota</taxon>
        <taxon>Myxococcia</taxon>
        <taxon>Myxococcales</taxon>
        <taxon>Cystobacterineae</taxon>
        <taxon>Myxococcaceae</taxon>
        <taxon>Myxococcus</taxon>
    </lineage>
</organism>
<keyword evidence="3" id="KW-1133">Transmembrane helix</keyword>
<comment type="subcellular location">
    <subcellularLocation>
        <location evidence="1">Membrane</location>
        <topology evidence="1">Single-pass membrane protein</topology>
    </subcellularLocation>
</comment>
<reference evidence="7 10" key="2">
    <citation type="submission" date="2019-07" db="EMBL/GenBank/DDBJ databases">
        <title>Whole genome shotgun sequence of Myxococcus fulvus NBRC 100333.</title>
        <authorList>
            <person name="Hosoyama A."/>
            <person name="Uohara A."/>
            <person name="Ohji S."/>
            <person name="Ichikawa N."/>
        </authorList>
    </citation>
    <scope>NUCLEOTIDE SEQUENCE [LARGE SCALE GENOMIC DNA]</scope>
    <source>
        <strain evidence="7 10">NBRC 100333</strain>
    </source>
</reference>
<keyword evidence="9" id="KW-1185">Reference proteome</keyword>
<dbReference type="InterPro" id="IPR037682">
    <property type="entry name" value="TonB_C"/>
</dbReference>
<evidence type="ECO:0000313" key="8">
    <source>
        <dbReference type="EMBL" id="SEU01964.1"/>
    </source>
</evidence>
<protein>
    <submittedName>
        <fullName evidence="8">TonB family C-terminal domain-containing protein</fullName>
    </submittedName>
</protein>
<evidence type="ECO:0000259" key="6">
    <source>
        <dbReference type="Pfam" id="PF03544"/>
    </source>
</evidence>
<evidence type="ECO:0000313" key="7">
    <source>
        <dbReference type="EMBL" id="GEN06986.1"/>
    </source>
</evidence>
<sequence length="371" mass="41362">MRFATVVLGAVLLGLTACGHSRPIPTLPASHGQLSWAMDEYLNPRPHSPPVYMGVLAPRRNTDPSVSVTVEEAPAIFEEAKRVLAGKPTEEQVRQAQADLGAACVLADLIQACDFLREEFGPPVGYWRVVHEFPHEVYRQKTLAMVVVEFIVGTNGRPRDIRLVESATDALDEATLKTVASMRFHPATLAGHPIQIHYTVKRDTVTSEMDLTPEQELAWGMTRAKAFPDSVEAWGHLARAMARDRPEDPGYEEALRRLNKLSPEYWWSATELAWLYAKAGRHEEAAPLARIGRRARDNAYALETSALVAFHQGRCQEAVQEQQEAVTKLPEAWPRGERERFQRALTEYQRQCPPASPEAPSTPHAEAPTVP</sequence>
<name>A0A511SYK5_MYXFU</name>
<dbReference type="Gene3D" id="3.30.1150.10">
    <property type="match status" value="1"/>
</dbReference>
<keyword evidence="4" id="KW-0472">Membrane</keyword>
<evidence type="ECO:0000256" key="5">
    <source>
        <dbReference type="SAM" id="MobiDB-lite"/>
    </source>
</evidence>
<dbReference type="AlphaFoldDB" id="A0A511SYK5"/>
<dbReference type="GO" id="GO:0055085">
    <property type="term" value="P:transmembrane transport"/>
    <property type="evidence" value="ECO:0007669"/>
    <property type="project" value="InterPro"/>
</dbReference>
<dbReference type="EMBL" id="BJXR01000020">
    <property type="protein sequence ID" value="GEN06986.1"/>
    <property type="molecule type" value="Genomic_DNA"/>
</dbReference>
<dbReference type="PROSITE" id="PS51257">
    <property type="entry name" value="PROKAR_LIPOPROTEIN"/>
    <property type="match status" value="1"/>
</dbReference>
<feature type="region of interest" description="Disordered" evidence="5">
    <location>
        <begin position="348"/>
        <end position="371"/>
    </location>
</feature>
<dbReference type="EMBL" id="FOIB01000004">
    <property type="protein sequence ID" value="SEU01964.1"/>
    <property type="molecule type" value="Genomic_DNA"/>
</dbReference>
<proteinExistence type="predicted"/>
<feature type="domain" description="TonB C-terminal" evidence="6">
    <location>
        <begin position="132"/>
        <end position="200"/>
    </location>
</feature>
<evidence type="ECO:0000256" key="2">
    <source>
        <dbReference type="ARBA" id="ARBA00022692"/>
    </source>
</evidence>
<comment type="caution">
    <text evidence="7">The sequence shown here is derived from an EMBL/GenBank/DDBJ whole genome shotgun (WGS) entry which is preliminary data.</text>
</comment>
<dbReference type="SUPFAM" id="SSF48452">
    <property type="entry name" value="TPR-like"/>
    <property type="match status" value="1"/>
</dbReference>
<evidence type="ECO:0000256" key="3">
    <source>
        <dbReference type="ARBA" id="ARBA00022989"/>
    </source>
</evidence>
<dbReference type="InterPro" id="IPR006260">
    <property type="entry name" value="TonB/TolA_C"/>
</dbReference>
<reference evidence="8 9" key="1">
    <citation type="submission" date="2016-10" db="EMBL/GenBank/DDBJ databases">
        <authorList>
            <person name="Varghese N."/>
            <person name="Submissions S."/>
        </authorList>
    </citation>
    <scope>NUCLEOTIDE SEQUENCE [LARGE SCALE GENOMIC DNA]</scope>
    <source>
        <strain evidence="8 9">DSM 16525</strain>
    </source>
</reference>
<evidence type="ECO:0000256" key="1">
    <source>
        <dbReference type="ARBA" id="ARBA00004167"/>
    </source>
</evidence>
<accession>A0A511SYK5</accession>
<dbReference type="GO" id="GO:0016020">
    <property type="term" value="C:membrane"/>
    <property type="evidence" value="ECO:0007669"/>
    <property type="project" value="UniProtKB-SubCell"/>
</dbReference>
<dbReference type="Proteomes" id="UP000183760">
    <property type="component" value="Unassembled WGS sequence"/>
</dbReference>
<evidence type="ECO:0000313" key="9">
    <source>
        <dbReference type="Proteomes" id="UP000183760"/>
    </source>
</evidence>
<gene>
    <name evidence="7" type="ORF">MFU01_20230</name>
    <name evidence="8" type="ORF">SAMN05443572_104390</name>
</gene>
<evidence type="ECO:0000256" key="4">
    <source>
        <dbReference type="ARBA" id="ARBA00023136"/>
    </source>
</evidence>
<dbReference type="SUPFAM" id="SSF74653">
    <property type="entry name" value="TolA/TonB C-terminal domain"/>
    <property type="match status" value="1"/>
</dbReference>
<dbReference type="Proteomes" id="UP000321514">
    <property type="component" value="Unassembled WGS sequence"/>
</dbReference>
<dbReference type="RefSeq" id="WP_074953688.1">
    <property type="nucleotide sequence ID" value="NZ_BJXR01000020.1"/>
</dbReference>
<dbReference type="InterPro" id="IPR011990">
    <property type="entry name" value="TPR-like_helical_dom_sf"/>
</dbReference>
<dbReference type="Pfam" id="PF03544">
    <property type="entry name" value="TonB_C"/>
    <property type="match status" value="1"/>
</dbReference>